<dbReference type="GO" id="GO:0005634">
    <property type="term" value="C:nucleus"/>
    <property type="evidence" value="ECO:0007669"/>
    <property type="project" value="UniProtKB-SubCell"/>
</dbReference>
<keyword evidence="11" id="KW-1185">Reference proteome</keyword>
<feature type="domain" description="C2H2-type" evidence="9">
    <location>
        <begin position="40"/>
        <end position="67"/>
    </location>
</feature>
<dbReference type="OrthoDB" id="654211at2759"/>
<gene>
    <name evidence="10" type="ORF">APUU_31299S</name>
</gene>
<dbReference type="SMART" id="SM00355">
    <property type="entry name" value="ZnF_C2H2"/>
    <property type="match status" value="2"/>
</dbReference>
<dbReference type="RefSeq" id="XP_041555268.1">
    <property type="nucleotide sequence ID" value="XM_041702488.1"/>
</dbReference>
<feature type="region of interest" description="Disordered" evidence="8">
    <location>
        <begin position="179"/>
        <end position="217"/>
    </location>
</feature>
<dbReference type="Pfam" id="PF04082">
    <property type="entry name" value="Fungal_trans"/>
    <property type="match status" value="1"/>
</dbReference>
<evidence type="ECO:0000256" key="1">
    <source>
        <dbReference type="ARBA" id="ARBA00004123"/>
    </source>
</evidence>
<dbReference type="Pfam" id="PF00096">
    <property type="entry name" value="zf-C2H2"/>
    <property type="match status" value="1"/>
</dbReference>
<name>A0A7R7XKR7_9EURO</name>
<feature type="compositionally biased region" description="Basic and acidic residues" evidence="8">
    <location>
        <begin position="183"/>
        <end position="193"/>
    </location>
</feature>
<dbReference type="InterPro" id="IPR051059">
    <property type="entry name" value="VerF-like"/>
</dbReference>
<evidence type="ECO:0000256" key="8">
    <source>
        <dbReference type="SAM" id="MobiDB-lite"/>
    </source>
</evidence>
<reference evidence="10" key="1">
    <citation type="submission" date="2021-01" db="EMBL/GenBank/DDBJ databases">
        <authorList>
            <consortium name="Aspergillus puulaauensis MK2 genome sequencing consortium"/>
            <person name="Kazuki M."/>
            <person name="Futagami T."/>
        </authorList>
    </citation>
    <scope>NUCLEOTIDE SEQUENCE</scope>
    <source>
        <strain evidence="10">MK2</strain>
    </source>
</reference>
<keyword evidence="2" id="KW-0479">Metal-binding</keyword>
<accession>A0A7R7XKR7</accession>
<dbReference type="InterPro" id="IPR013087">
    <property type="entry name" value="Znf_C2H2_type"/>
</dbReference>
<evidence type="ECO:0000256" key="3">
    <source>
        <dbReference type="ARBA" id="ARBA00022737"/>
    </source>
</evidence>
<dbReference type="GO" id="GO:0000981">
    <property type="term" value="F:DNA-binding transcription factor activity, RNA polymerase II-specific"/>
    <property type="evidence" value="ECO:0007669"/>
    <property type="project" value="InterPro"/>
</dbReference>
<dbReference type="Proteomes" id="UP000654913">
    <property type="component" value="Chromosome 3"/>
</dbReference>
<dbReference type="GeneID" id="64973079"/>
<keyword evidence="4 7" id="KW-0863">Zinc-finger</keyword>
<feature type="region of interest" description="Disordered" evidence="8">
    <location>
        <begin position="61"/>
        <end position="102"/>
    </location>
</feature>
<dbReference type="GO" id="GO:0006351">
    <property type="term" value="P:DNA-templated transcription"/>
    <property type="evidence" value="ECO:0007669"/>
    <property type="project" value="InterPro"/>
</dbReference>
<reference evidence="10" key="2">
    <citation type="submission" date="2021-02" db="EMBL/GenBank/DDBJ databases">
        <title>Aspergillus puulaauensis MK2 genome sequence.</title>
        <authorList>
            <person name="Futagami T."/>
            <person name="Mori K."/>
            <person name="Kadooka C."/>
            <person name="Tanaka T."/>
        </authorList>
    </citation>
    <scope>NUCLEOTIDE SEQUENCE</scope>
    <source>
        <strain evidence="10">MK2</strain>
    </source>
</reference>
<feature type="domain" description="C2H2-type" evidence="9">
    <location>
        <begin position="12"/>
        <end position="39"/>
    </location>
</feature>
<keyword evidence="5" id="KW-0862">Zinc</keyword>
<dbReference type="GO" id="GO:0008270">
    <property type="term" value="F:zinc ion binding"/>
    <property type="evidence" value="ECO:0007669"/>
    <property type="project" value="UniProtKB-KW"/>
</dbReference>
<evidence type="ECO:0000259" key="9">
    <source>
        <dbReference type="PROSITE" id="PS50157"/>
    </source>
</evidence>
<evidence type="ECO:0000256" key="5">
    <source>
        <dbReference type="ARBA" id="ARBA00022833"/>
    </source>
</evidence>
<evidence type="ECO:0000313" key="10">
    <source>
        <dbReference type="EMBL" id="BCS23074.1"/>
    </source>
</evidence>
<protein>
    <recommendedName>
        <fullName evidence="9">C2H2-type domain-containing protein</fullName>
    </recommendedName>
</protein>
<organism evidence="10 11">
    <name type="scientific">Aspergillus puulaauensis</name>
    <dbReference type="NCBI Taxonomy" id="1220207"/>
    <lineage>
        <taxon>Eukaryota</taxon>
        <taxon>Fungi</taxon>
        <taxon>Dikarya</taxon>
        <taxon>Ascomycota</taxon>
        <taxon>Pezizomycotina</taxon>
        <taxon>Eurotiomycetes</taxon>
        <taxon>Eurotiomycetidae</taxon>
        <taxon>Eurotiales</taxon>
        <taxon>Aspergillaceae</taxon>
        <taxon>Aspergillus</taxon>
    </lineage>
</organism>
<dbReference type="AlphaFoldDB" id="A0A7R7XKR7"/>
<evidence type="ECO:0000256" key="4">
    <source>
        <dbReference type="ARBA" id="ARBA00022771"/>
    </source>
</evidence>
<dbReference type="Gene3D" id="3.30.160.60">
    <property type="entry name" value="Classic Zinc Finger"/>
    <property type="match status" value="2"/>
</dbReference>
<dbReference type="GO" id="GO:0000978">
    <property type="term" value="F:RNA polymerase II cis-regulatory region sequence-specific DNA binding"/>
    <property type="evidence" value="ECO:0007669"/>
    <property type="project" value="InterPro"/>
</dbReference>
<dbReference type="SUPFAM" id="SSF57667">
    <property type="entry name" value="beta-beta-alpha zinc fingers"/>
    <property type="match status" value="1"/>
</dbReference>
<comment type="subcellular location">
    <subcellularLocation>
        <location evidence="1">Nucleus</location>
    </subcellularLocation>
</comment>
<sequence length="770" mass="86581">MPAPSPSTRKARTCPYCKREFRRHEHLQRHVRLHTKEKPYACACGETFARRDLLKRHRGLVHGGLEPSPSPHGDTRSPQVGVASPAQSHGKVTAGPPSVTPHRGDPFVYYPLSAQPGDSASFIPTEAATGGDEPTINTIQDSTVLYPATSELYPPLEEFSEFINSMGLALDLDSPLNLGGLLPEHDPPPDTTHRVSRNISSAPITRADPDEDQIESPNRAQMPTLLPIPLNPWIQAAVYIPLLKITESQRANIVQDLEPFQHLLSGFTLPSRESMTRFLNAYFDGVYLHLPFIHCASFNPEKNPLELVLAMAATGAQYRYEHRKGRTLYHASKIIFHEKQKARHALSNNHESTAALNTTGAHSSSSNTTDDLRCLLNLIIYATWQQDVELVRDACDMQSILVRLLRDSGLVEERSTTTDISSLDWQTWLQLESDRRVKLFSFAFLNLQSIAYNLPPIFLSSEINLRLPCTCDEWRTVDQSHWKQVRQSIHQDQSLFQDALSFLLEDQNDTHDASLQPTPSPTASLLLIHGLLQRILLSRQASMSRTVPQVDIFTNALRRWTSRWQLAPESSLDPLNPNGPIPFTSTALLGLAYARLELDLGPARMLKTRNPREIAQGLLRSPSIERGPHLLPALLHATHALSIPVKLGVEYVSRSQAFVWSIQHALCGLEFAVLLDKWLKAIGRSMDEKPLEEHEQRILDWIRRVVEEGRSSVEDEDTMPEALNCNRLAFFVVRLWARIMRGNAQWPFVDVIGQSLELYAEALDTIHPVS</sequence>
<dbReference type="InterPro" id="IPR007219">
    <property type="entry name" value="XnlR_reg_dom"/>
</dbReference>
<keyword evidence="3" id="KW-0677">Repeat</keyword>
<evidence type="ECO:0000256" key="2">
    <source>
        <dbReference type="ARBA" id="ARBA00022723"/>
    </source>
</evidence>
<dbReference type="PANTHER" id="PTHR40626">
    <property type="entry name" value="MIP31509P"/>
    <property type="match status" value="1"/>
</dbReference>
<proteinExistence type="predicted"/>
<dbReference type="InterPro" id="IPR036236">
    <property type="entry name" value="Znf_C2H2_sf"/>
</dbReference>
<dbReference type="PANTHER" id="PTHR40626:SF10">
    <property type="entry name" value="C2H2-TYPE DOMAIN-CONTAINING PROTEIN"/>
    <property type="match status" value="1"/>
</dbReference>
<dbReference type="CDD" id="cd12148">
    <property type="entry name" value="fungal_TF_MHR"/>
    <property type="match status" value="1"/>
</dbReference>
<dbReference type="EMBL" id="AP024445">
    <property type="protein sequence ID" value="BCS23074.1"/>
    <property type="molecule type" value="Genomic_DNA"/>
</dbReference>
<evidence type="ECO:0000256" key="6">
    <source>
        <dbReference type="ARBA" id="ARBA00023242"/>
    </source>
</evidence>
<keyword evidence="6" id="KW-0539">Nucleus</keyword>
<evidence type="ECO:0000313" key="11">
    <source>
        <dbReference type="Proteomes" id="UP000654913"/>
    </source>
</evidence>
<dbReference type="GO" id="GO:0000785">
    <property type="term" value="C:chromatin"/>
    <property type="evidence" value="ECO:0007669"/>
    <property type="project" value="TreeGrafter"/>
</dbReference>
<dbReference type="PROSITE" id="PS00028">
    <property type="entry name" value="ZINC_FINGER_C2H2_1"/>
    <property type="match status" value="1"/>
</dbReference>
<dbReference type="KEGG" id="apuu:APUU_31299S"/>
<dbReference type="PROSITE" id="PS50157">
    <property type="entry name" value="ZINC_FINGER_C2H2_2"/>
    <property type="match status" value="2"/>
</dbReference>
<evidence type="ECO:0000256" key="7">
    <source>
        <dbReference type="PROSITE-ProRule" id="PRU00042"/>
    </source>
</evidence>